<dbReference type="PANTHER" id="PTHR10900:SF77">
    <property type="entry name" value="FI19380P1"/>
    <property type="match status" value="1"/>
</dbReference>
<gene>
    <name evidence="2" type="ORF">MOV92_09340</name>
</gene>
<evidence type="ECO:0000313" key="2">
    <source>
        <dbReference type="EMBL" id="UNP31421.1"/>
    </source>
</evidence>
<name>A0ABY3XII6_9GAMM</name>
<dbReference type="InterPro" id="IPR000782">
    <property type="entry name" value="FAS1_domain"/>
</dbReference>
<dbReference type="Pfam" id="PF02469">
    <property type="entry name" value="Fasciclin"/>
    <property type="match status" value="1"/>
</dbReference>
<accession>A0ABY3XII6</accession>
<dbReference type="SMART" id="SM00554">
    <property type="entry name" value="FAS1"/>
    <property type="match status" value="1"/>
</dbReference>
<dbReference type="RefSeq" id="WP_187313160.1">
    <property type="nucleotide sequence ID" value="NZ_CP011131.1"/>
</dbReference>
<proteinExistence type="predicted"/>
<keyword evidence="3" id="KW-1185">Reference proteome</keyword>
<organism evidence="2 3">
    <name type="scientific">Lysobacter gummosus</name>
    <dbReference type="NCBI Taxonomy" id="262324"/>
    <lineage>
        <taxon>Bacteria</taxon>
        <taxon>Pseudomonadati</taxon>
        <taxon>Pseudomonadota</taxon>
        <taxon>Gammaproteobacteria</taxon>
        <taxon>Lysobacterales</taxon>
        <taxon>Lysobacteraceae</taxon>
        <taxon>Lysobacter</taxon>
    </lineage>
</organism>
<sequence length="160" mass="16899">MTSTTTAAGASAASSPLAMTETAPKKLLEVAAAEGSFAIFCEAVERAGMSEFLNGNGPFTAFIPTDAAFGELPEGALASLFLPENKARLNDLLNGHLIPKRKTVVEFERWDALKTVNGRNVAIQVLDKQVSFGVGKVVLPNIYSSNAVIHGIDRVNLPAN</sequence>
<evidence type="ECO:0000259" key="1">
    <source>
        <dbReference type="PROSITE" id="PS50213"/>
    </source>
</evidence>
<reference evidence="2 3" key="1">
    <citation type="submission" date="2022-03" db="EMBL/GenBank/DDBJ databases">
        <title>Complete genome sequence of Lysobacter capsici VKM B-2533 and Lysobacter gummosus 10.1.1, promising sources of lytic agents.</title>
        <authorList>
            <person name="Tarlachkov S.V."/>
            <person name="Kudryakova I.V."/>
            <person name="Afoshin A.S."/>
            <person name="Leontyevskaya E.A."/>
            <person name="Leontyevskaya N.V."/>
        </authorList>
    </citation>
    <scope>NUCLEOTIDE SEQUENCE [LARGE SCALE GENOMIC DNA]</scope>
    <source>
        <strain evidence="2 3">10.1.1</strain>
    </source>
</reference>
<dbReference type="PROSITE" id="PS50213">
    <property type="entry name" value="FAS1"/>
    <property type="match status" value="1"/>
</dbReference>
<dbReference type="SUPFAM" id="SSF82153">
    <property type="entry name" value="FAS1 domain"/>
    <property type="match status" value="1"/>
</dbReference>
<dbReference type="InterPro" id="IPR036378">
    <property type="entry name" value="FAS1_dom_sf"/>
</dbReference>
<dbReference type="PANTHER" id="PTHR10900">
    <property type="entry name" value="PERIOSTIN-RELATED"/>
    <property type="match status" value="1"/>
</dbReference>
<dbReference type="InterPro" id="IPR050904">
    <property type="entry name" value="Adhesion/Biosynth-related"/>
</dbReference>
<evidence type="ECO:0000313" key="3">
    <source>
        <dbReference type="Proteomes" id="UP000829194"/>
    </source>
</evidence>
<dbReference type="EMBL" id="CP093547">
    <property type="protein sequence ID" value="UNP31421.1"/>
    <property type="molecule type" value="Genomic_DNA"/>
</dbReference>
<dbReference type="Gene3D" id="2.30.180.10">
    <property type="entry name" value="FAS1 domain"/>
    <property type="match status" value="1"/>
</dbReference>
<feature type="domain" description="FAS1" evidence="1">
    <location>
        <begin position="24"/>
        <end position="156"/>
    </location>
</feature>
<protein>
    <submittedName>
        <fullName evidence="2">Fasciclin domain-containing protein</fullName>
    </submittedName>
</protein>
<dbReference type="Proteomes" id="UP000829194">
    <property type="component" value="Chromosome"/>
</dbReference>